<dbReference type="Proteomes" id="UP000288805">
    <property type="component" value="Unassembled WGS sequence"/>
</dbReference>
<protein>
    <recommendedName>
        <fullName evidence="4">Retrotransposon gag domain-containing protein</fullName>
    </recommendedName>
</protein>
<accession>A0A438GZU5</accession>
<evidence type="ECO:0000313" key="3">
    <source>
        <dbReference type="Proteomes" id="UP000288805"/>
    </source>
</evidence>
<gene>
    <name evidence="2" type="ORF">CK203_054419</name>
</gene>
<feature type="compositionally biased region" description="Basic residues" evidence="1">
    <location>
        <begin position="358"/>
        <end position="373"/>
    </location>
</feature>
<feature type="region of interest" description="Disordered" evidence="1">
    <location>
        <begin position="331"/>
        <end position="373"/>
    </location>
</feature>
<dbReference type="EMBL" id="QGNW01000306">
    <property type="protein sequence ID" value="RVW77816.1"/>
    <property type="molecule type" value="Genomic_DNA"/>
</dbReference>
<comment type="caution">
    <text evidence="2">The sequence shown here is derived from an EMBL/GenBank/DDBJ whole genome shotgun (WGS) entry which is preliminary data.</text>
</comment>
<reference evidence="2 3" key="1">
    <citation type="journal article" date="2018" name="PLoS Genet.">
        <title>Population sequencing reveals clonal diversity and ancestral inbreeding in the grapevine cultivar Chardonnay.</title>
        <authorList>
            <person name="Roach M.J."/>
            <person name="Johnson D.L."/>
            <person name="Bohlmann J."/>
            <person name="van Vuuren H.J."/>
            <person name="Jones S.J."/>
            <person name="Pretorius I.S."/>
            <person name="Schmidt S.A."/>
            <person name="Borneman A.R."/>
        </authorList>
    </citation>
    <scope>NUCLEOTIDE SEQUENCE [LARGE SCALE GENOMIC DNA]</scope>
    <source>
        <strain evidence="3">cv. Chardonnay</strain>
        <tissue evidence="2">Leaf</tissue>
    </source>
</reference>
<dbReference type="AlphaFoldDB" id="A0A438GZU5"/>
<dbReference type="PANTHER" id="PTHR33223">
    <property type="entry name" value="CCHC-TYPE DOMAIN-CONTAINING PROTEIN"/>
    <property type="match status" value="1"/>
</dbReference>
<dbReference type="PANTHER" id="PTHR33223:SF11">
    <property type="entry name" value="ELEMENT PROTEIN, PUTATIVE-RELATED"/>
    <property type="match status" value="1"/>
</dbReference>
<name>A0A438GZU5_VITVI</name>
<proteinExistence type="predicted"/>
<sequence length="373" mass="42979">MRDRMHPPHMSAPSCIVPLIEQLVIRPHIVPLLPAFHVMESENPYAHIKEFEDVCNTFQEGGASIDLMRLKLFPLTLKDKAKIWLNSLRPRTKENEKFYKCWEKYMEAINACPRHGFDTWLLVSYFYDGVSSSMKQLLETMCGGDFMSKNPEEAMDFLSYVAEVSRDGMNRTKENKVCSFDEKIGGARTKKIHEVQVVAETSVQVKPCPICQSYEHLVEECPTVPTAREMFREQENVIGTIQGPTTMLRMKILTTQVGGTIQIFLGSQEHLNRHLQYSISRLTNLNTVQEKGRFPYQPHQNPKGIHVVETHEGESSQVRDVKALITLRSGKKVELPTPKPHIEEEEEEEKEKREEIKGRRKISVKGKRTMIRQ</sequence>
<organism evidence="2 3">
    <name type="scientific">Vitis vinifera</name>
    <name type="common">Grape</name>
    <dbReference type="NCBI Taxonomy" id="29760"/>
    <lineage>
        <taxon>Eukaryota</taxon>
        <taxon>Viridiplantae</taxon>
        <taxon>Streptophyta</taxon>
        <taxon>Embryophyta</taxon>
        <taxon>Tracheophyta</taxon>
        <taxon>Spermatophyta</taxon>
        <taxon>Magnoliopsida</taxon>
        <taxon>eudicotyledons</taxon>
        <taxon>Gunneridae</taxon>
        <taxon>Pentapetalae</taxon>
        <taxon>rosids</taxon>
        <taxon>Vitales</taxon>
        <taxon>Vitaceae</taxon>
        <taxon>Viteae</taxon>
        <taxon>Vitis</taxon>
    </lineage>
</organism>
<evidence type="ECO:0008006" key="4">
    <source>
        <dbReference type="Google" id="ProtNLM"/>
    </source>
</evidence>
<evidence type="ECO:0000313" key="2">
    <source>
        <dbReference type="EMBL" id="RVW77816.1"/>
    </source>
</evidence>
<evidence type="ECO:0000256" key="1">
    <source>
        <dbReference type="SAM" id="MobiDB-lite"/>
    </source>
</evidence>